<accession>A0A4U6VW76</accession>
<protein>
    <submittedName>
        <fullName evidence="2">Uncharacterized protein</fullName>
    </submittedName>
</protein>
<reference evidence="2" key="1">
    <citation type="submission" date="2019-03" db="EMBL/GenBank/DDBJ databases">
        <title>WGS assembly of Setaria viridis.</title>
        <authorList>
            <person name="Huang P."/>
            <person name="Jenkins J."/>
            <person name="Grimwood J."/>
            <person name="Barry K."/>
            <person name="Healey A."/>
            <person name="Mamidi S."/>
            <person name="Sreedasyam A."/>
            <person name="Shu S."/>
            <person name="Feldman M."/>
            <person name="Wu J."/>
            <person name="Yu Y."/>
            <person name="Chen C."/>
            <person name="Johnson J."/>
            <person name="Rokhsar D."/>
            <person name="Baxter I."/>
            <person name="Schmutz J."/>
            <person name="Brutnell T."/>
            <person name="Kellogg E."/>
        </authorList>
    </citation>
    <scope>NUCLEOTIDE SEQUENCE [LARGE SCALE GENOMIC DNA]</scope>
</reference>
<feature type="compositionally biased region" description="Low complexity" evidence="1">
    <location>
        <begin position="158"/>
        <end position="173"/>
    </location>
</feature>
<evidence type="ECO:0000256" key="1">
    <source>
        <dbReference type="SAM" id="MobiDB-lite"/>
    </source>
</evidence>
<dbReference type="Gramene" id="TKW34230">
    <property type="protein sequence ID" value="TKW34230"/>
    <property type="gene ID" value="SEVIR_2G292300v2"/>
</dbReference>
<organism evidence="2 3">
    <name type="scientific">Setaria viridis</name>
    <name type="common">Green bristlegrass</name>
    <name type="synonym">Setaria italica subsp. viridis</name>
    <dbReference type="NCBI Taxonomy" id="4556"/>
    <lineage>
        <taxon>Eukaryota</taxon>
        <taxon>Viridiplantae</taxon>
        <taxon>Streptophyta</taxon>
        <taxon>Embryophyta</taxon>
        <taxon>Tracheophyta</taxon>
        <taxon>Spermatophyta</taxon>
        <taxon>Magnoliopsida</taxon>
        <taxon>Liliopsida</taxon>
        <taxon>Poales</taxon>
        <taxon>Poaceae</taxon>
        <taxon>PACMAD clade</taxon>
        <taxon>Panicoideae</taxon>
        <taxon>Panicodae</taxon>
        <taxon>Paniceae</taxon>
        <taxon>Cenchrinae</taxon>
        <taxon>Setaria</taxon>
    </lineage>
</organism>
<feature type="compositionally biased region" description="Low complexity" evidence="1">
    <location>
        <begin position="195"/>
        <end position="204"/>
    </location>
</feature>
<feature type="compositionally biased region" description="Basic residues" evidence="1">
    <location>
        <begin position="140"/>
        <end position="154"/>
    </location>
</feature>
<dbReference type="EMBL" id="CM016553">
    <property type="protein sequence ID" value="TKW34230.1"/>
    <property type="molecule type" value="Genomic_DNA"/>
</dbReference>
<feature type="region of interest" description="Disordered" evidence="1">
    <location>
        <begin position="140"/>
        <end position="204"/>
    </location>
</feature>
<keyword evidence="3" id="KW-1185">Reference proteome</keyword>
<sequence>MRTPPPPVLHPSPGRRACSAALATPPLLAPPRLPTLRRRALALELRRSLLRHALPTLCRLATPSLLACAAPRHMLTHRNSSVTAAPGGQVLSRARPPLRSPSGASPAPVPCPHARAHLHGSTTCTWVPPRILPVRVHHRSLVGKPHPHPRRRRASFTPSPRALPALPPSRASSDPPPAEPRGGHAGHFPRRARGTRTASRGAPD</sequence>
<dbReference type="Proteomes" id="UP000298652">
    <property type="component" value="Chromosome 2"/>
</dbReference>
<name>A0A4U6VW76_SETVI</name>
<evidence type="ECO:0000313" key="3">
    <source>
        <dbReference type="Proteomes" id="UP000298652"/>
    </source>
</evidence>
<feature type="region of interest" description="Disordered" evidence="1">
    <location>
        <begin position="83"/>
        <end position="114"/>
    </location>
</feature>
<gene>
    <name evidence="2" type="ORF">SEVIR_2G292300v2</name>
</gene>
<dbReference type="AlphaFoldDB" id="A0A4U6VW76"/>
<evidence type="ECO:0000313" key="2">
    <source>
        <dbReference type="EMBL" id="TKW34230.1"/>
    </source>
</evidence>
<proteinExistence type="predicted"/>